<reference evidence="1 2" key="1">
    <citation type="submission" date="2021-05" db="EMBL/GenBank/DDBJ databases">
        <title>A Polyphasic approach of four new species of the genus Ohtaekwangia: Ohtaekwangia histidinii sp. nov., Ohtaekwangia cretensis sp. nov., Ohtaekwangia indiensis sp. nov., Ohtaekwangia reichenbachii sp. nov. from diverse environment.</title>
        <authorList>
            <person name="Octaviana S."/>
        </authorList>
    </citation>
    <scope>NUCLEOTIDE SEQUENCE [LARGE SCALE GENOMIC DNA]</scope>
    <source>
        <strain evidence="1 2">PWU4</strain>
    </source>
</reference>
<name>A0AAP2DNF7_9BACT</name>
<gene>
    <name evidence="1" type="ORF">KK083_16175</name>
</gene>
<keyword evidence="2" id="KW-1185">Reference proteome</keyword>
<dbReference type="InterPro" id="IPR025737">
    <property type="entry name" value="FApF"/>
</dbReference>
<evidence type="ECO:0000313" key="1">
    <source>
        <dbReference type="EMBL" id="MBT1698428.1"/>
    </source>
</evidence>
<protein>
    <submittedName>
        <fullName evidence="1">Uncharacterized protein</fullName>
    </submittedName>
</protein>
<accession>A0AAP2DNF7</accession>
<organism evidence="1 2">
    <name type="scientific">Chryseosolibacter histidini</name>
    <dbReference type="NCBI Taxonomy" id="2782349"/>
    <lineage>
        <taxon>Bacteria</taxon>
        <taxon>Pseudomonadati</taxon>
        <taxon>Bacteroidota</taxon>
        <taxon>Cytophagia</taxon>
        <taxon>Cytophagales</taxon>
        <taxon>Chryseotaleaceae</taxon>
        <taxon>Chryseosolibacter</taxon>
    </lineage>
</organism>
<comment type="caution">
    <text evidence="1">The sequence shown here is derived from an EMBL/GenBank/DDBJ whole genome shotgun (WGS) entry which is preliminary data.</text>
</comment>
<dbReference type="Proteomes" id="UP001319200">
    <property type="component" value="Unassembled WGS sequence"/>
</dbReference>
<evidence type="ECO:0000313" key="2">
    <source>
        <dbReference type="Proteomes" id="UP001319200"/>
    </source>
</evidence>
<dbReference type="RefSeq" id="WP_254164577.1">
    <property type="nucleotide sequence ID" value="NZ_JAHESF010000015.1"/>
</dbReference>
<dbReference type="AlphaFoldDB" id="A0AAP2DNF7"/>
<dbReference type="Pfam" id="PF13557">
    <property type="entry name" value="Phenol_MetA_deg"/>
    <property type="match status" value="1"/>
</dbReference>
<proteinExistence type="predicted"/>
<dbReference type="EMBL" id="JAHESF010000015">
    <property type="protein sequence ID" value="MBT1698428.1"/>
    <property type="molecule type" value="Genomic_DNA"/>
</dbReference>
<sequence length="298" mass="32907">MKLALLIATLTTYTIFSTAQTSPVLKSGSYLYYGQPYLEDNSMLIDEAFNQEAGIIQHISNMVVSDKMLNYSYTQEIPLVSHKHQLSFTFSYAWLKNTGQYTRPAGIPASTSGFGDIMLSYHPLIAGKHNWALIVPRITIIFPTGNAPSGFGNGGWGSQLNVAVTKRLSKKITAHTNTGYTYIIHADHYLYERNGTPASRYEKNIASVNLGASLVWLAHKKMHLLTEYILSCGKRIGDDGHLINDQLMTVNPGIRYAFDVGKVQIVPGAGIPVNFSNGAFESAGTFFYLSVEPCYAMR</sequence>